<comment type="cofactor">
    <cofactor evidence="1">
        <name>Zn(2+)</name>
        <dbReference type="ChEBI" id="CHEBI:29105"/>
    </cofactor>
</comment>
<dbReference type="AlphaFoldDB" id="A0A7T6Z1X4"/>
<gene>
    <name evidence="2" type="primary">bshB2</name>
    <name evidence="2" type="ORF">HUG15_07615</name>
</gene>
<dbReference type="KEGG" id="scia:HUG15_07615"/>
<dbReference type="RefSeq" id="WP_200128099.1">
    <property type="nucleotide sequence ID" value="NZ_CP054705.1"/>
</dbReference>
<dbReference type="Gene3D" id="3.40.50.10320">
    <property type="entry name" value="LmbE-like"/>
    <property type="match status" value="1"/>
</dbReference>
<evidence type="ECO:0000313" key="3">
    <source>
        <dbReference type="Proteomes" id="UP000595823"/>
    </source>
</evidence>
<dbReference type="PANTHER" id="PTHR12993:SF27">
    <property type="entry name" value="N-ACETYL-ALPHA-D-GLUCOSAMINYL L-MALATE DEACETYLASE 2-RELATED"/>
    <property type="match status" value="1"/>
</dbReference>
<dbReference type="PANTHER" id="PTHR12993">
    <property type="entry name" value="N-ACETYLGLUCOSAMINYL-PHOSPHATIDYLINOSITOL DE-N-ACETYLASE-RELATED"/>
    <property type="match status" value="1"/>
</dbReference>
<keyword evidence="3" id="KW-1185">Reference proteome</keyword>
<dbReference type="EMBL" id="CP054705">
    <property type="protein sequence ID" value="QQK75460.1"/>
    <property type="molecule type" value="Genomic_DNA"/>
</dbReference>
<name>A0A7T6Z1X4_9BACI</name>
<evidence type="ECO:0000313" key="2">
    <source>
        <dbReference type="EMBL" id="QQK75460.1"/>
    </source>
</evidence>
<dbReference type="Pfam" id="PF02585">
    <property type="entry name" value="PIG-L"/>
    <property type="match status" value="1"/>
</dbReference>
<accession>A0A7T6Z1X4</accession>
<reference evidence="2 3" key="1">
    <citation type="submission" date="2020-06" db="EMBL/GenBank/DDBJ databases">
        <title>Genomic analysis of Salicibibacter sp. NKC5-3.</title>
        <authorList>
            <person name="Oh Y.J."/>
        </authorList>
    </citation>
    <scope>NUCLEOTIDE SEQUENCE [LARGE SCALE GENOMIC DNA]</scope>
    <source>
        <strain evidence="2 3">NKC5-3</strain>
    </source>
</reference>
<dbReference type="InterPro" id="IPR003737">
    <property type="entry name" value="GlcNAc_PI_deacetylase-related"/>
</dbReference>
<dbReference type="SUPFAM" id="SSF102588">
    <property type="entry name" value="LmbE-like"/>
    <property type="match status" value="1"/>
</dbReference>
<evidence type="ECO:0000256" key="1">
    <source>
        <dbReference type="ARBA" id="ARBA00001947"/>
    </source>
</evidence>
<dbReference type="InterPro" id="IPR023841">
    <property type="entry name" value="BshB2"/>
</dbReference>
<proteinExistence type="predicted"/>
<organism evidence="2 3">
    <name type="scientific">Salicibibacter cibarius</name>
    <dbReference type="NCBI Taxonomy" id="2743000"/>
    <lineage>
        <taxon>Bacteria</taxon>
        <taxon>Bacillati</taxon>
        <taxon>Bacillota</taxon>
        <taxon>Bacilli</taxon>
        <taxon>Bacillales</taxon>
        <taxon>Bacillaceae</taxon>
        <taxon>Salicibibacter</taxon>
    </lineage>
</organism>
<dbReference type="NCBIfam" id="TIGR04000">
    <property type="entry name" value="thiol_BshB2"/>
    <property type="match status" value="1"/>
</dbReference>
<sequence>MNKEEHILLLFPHPDDETFSAAGTIMMHKREHGTKVTVASLTSGEMGRNWGNPPVANRETLPFIRQKELQNACDIMGVDELLHLGYRDKTLEFEDGQTLASHLRKVILDVDPSLVITFYPGLSIHPDHDATGAAVVEAMRKIPESKRPKLHTKAITANAVEEIGDADIVYDIGNLLMERKLQAIDAHESQMQEVSAITKQKIAEGDEDTEAWIRYEEFWIYEV</sequence>
<dbReference type="InterPro" id="IPR024078">
    <property type="entry name" value="LmbE-like_dom_sf"/>
</dbReference>
<protein>
    <submittedName>
        <fullName evidence="2">Bacillithiol biosynthesis deacetylase BshB2</fullName>
    </submittedName>
</protein>
<dbReference type="Proteomes" id="UP000595823">
    <property type="component" value="Chromosome"/>
</dbReference>
<dbReference type="GO" id="GO:0016811">
    <property type="term" value="F:hydrolase activity, acting on carbon-nitrogen (but not peptide) bonds, in linear amides"/>
    <property type="evidence" value="ECO:0007669"/>
    <property type="project" value="TreeGrafter"/>
</dbReference>